<evidence type="ECO:0000256" key="1">
    <source>
        <dbReference type="ARBA" id="ARBA00023015"/>
    </source>
</evidence>
<keyword evidence="1" id="KW-0805">Transcription regulation</keyword>
<dbReference type="InterPro" id="IPR000524">
    <property type="entry name" value="Tscrpt_reg_HTH_GntR"/>
</dbReference>
<comment type="caution">
    <text evidence="5">The sequence shown here is derived from an EMBL/GenBank/DDBJ whole genome shotgun (WGS) entry which is preliminary data.</text>
</comment>
<dbReference type="Pfam" id="PF00392">
    <property type="entry name" value="GntR"/>
    <property type="match status" value="1"/>
</dbReference>
<dbReference type="InterPro" id="IPR036388">
    <property type="entry name" value="WH-like_DNA-bd_sf"/>
</dbReference>
<dbReference type="SMART" id="SM00345">
    <property type="entry name" value="HTH_GNTR"/>
    <property type="match status" value="1"/>
</dbReference>
<dbReference type="PANTHER" id="PTHR43537">
    <property type="entry name" value="TRANSCRIPTIONAL REGULATOR, GNTR FAMILY"/>
    <property type="match status" value="1"/>
</dbReference>
<dbReference type="Gene3D" id="1.10.10.10">
    <property type="entry name" value="Winged helix-like DNA-binding domain superfamily/Winged helix DNA-binding domain"/>
    <property type="match status" value="1"/>
</dbReference>
<evidence type="ECO:0000256" key="3">
    <source>
        <dbReference type="ARBA" id="ARBA00023163"/>
    </source>
</evidence>
<accession>A0ABU1MNX3</accession>
<evidence type="ECO:0000313" key="5">
    <source>
        <dbReference type="EMBL" id="MDR6512019.1"/>
    </source>
</evidence>
<dbReference type="EMBL" id="JAVDRD010000007">
    <property type="protein sequence ID" value="MDR6512019.1"/>
    <property type="molecule type" value="Genomic_DNA"/>
</dbReference>
<proteinExistence type="predicted"/>
<sequence length="207" mass="22656">MSPAHVFEPTYRALRERLLTATWPPGTRLESARLAAQLMVSATPVRDSLNRLLGEGLVVLHPGLGFLVPRLLEQDVRDLLICQHHMLLHALEDATPSGLDHSVAAADNMADTQLTTRRRALITDLAQACRNRAWGDLAQQIDDRLAPVLHHEAEVLEDVAAELDSLEETWSRARDGGAPLATLIPLLGRFAQRRIAAASALLVRLAG</sequence>
<evidence type="ECO:0000259" key="4">
    <source>
        <dbReference type="PROSITE" id="PS50949"/>
    </source>
</evidence>
<keyword evidence="6" id="KW-1185">Reference proteome</keyword>
<dbReference type="GO" id="GO:0003677">
    <property type="term" value="F:DNA binding"/>
    <property type="evidence" value="ECO:0007669"/>
    <property type="project" value="UniProtKB-KW"/>
</dbReference>
<protein>
    <submittedName>
        <fullName evidence="5">DNA-binding GntR family transcriptional regulator</fullName>
    </submittedName>
</protein>
<feature type="domain" description="HTH gntR-type" evidence="4">
    <location>
        <begin position="4"/>
        <end position="71"/>
    </location>
</feature>
<name>A0ABU1MNX3_9SPHN</name>
<organism evidence="5 6">
    <name type="scientific">Novosphingobium capsulatum</name>
    <dbReference type="NCBI Taxonomy" id="13688"/>
    <lineage>
        <taxon>Bacteria</taxon>
        <taxon>Pseudomonadati</taxon>
        <taxon>Pseudomonadota</taxon>
        <taxon>Alphaproteobacteria</taxon>
        <taxon>Sphingomonadales</taxon>
        <taxon>Sphingomonadaceae</taxon>
        <taxon>Novosphingobium</taxon>
    </lineage>
</organism>
<dbReference type="Proteomes" id="UP001184150">
    <property type="component" value="Unassembled WGS sequence"/>
</dbReference>
<dbReference type="InterPro" id="IPR036390">
    <property type="entry name" value="WH_DNA-bd_sf"/>
</dbReference>
<reference evidence="5 6" key="1">
    <citation type="submission" date="2023-07" db="EMBL/GenBank/DDBJ databases">
        <title>Sorghum-associated microbial communities from plants grown in Nebraska, USA.</title>
        <authorList>
            <person name="Schachtman D."/>
        </authorList>
    </citation>
    <scope>NUCLEOTIDE SEQUENCE [LARGE SCALE GENOMIC DNA]</scope>
    <source>
        <strain evidence="5 6">DS1027</strain>
    </source>
</reference>
<keyword evidence="3" id="KW-0804">Transcription</keyword>
<gene>
    <name evidence="5" type="ORF">J2792_002902</name>
</gene>
<evidence type="ECO:0000256" key="2">
    <source>
        <dbReference type="ARBA" id="ARBA00023125"/>
    </source>
</evidence>
<evidence type="ECO:0000313" key="6">
    <source>
        <dbReference type="Proteomes" id="UP001184150"/>
    </source>
</evidence>
<dbReference type="RefSeq" id="WP_169047723.1">
    <property type="nucleotide sequence ID" value="NZ_JAVDRD010000007.1"/>
</dbReference>
<dbReference type="PROSITE" id="PS50949">
    <property type="entry name" value="HTH_GNTR"/>
    <property type="match status" value="1"/>
</dbReference>
<dbReference type="PANTHER" id="PTHR43537:SF5">
    <property type="entry name" value="UXU OPERON TRANSCRIPTIONAL REGULATOR"/>
    <property type="match status" value="1"/>
</dbReference>
<keyword evidence="2 5" id="KW-0238">DNA-binding</keyword>
<dbReference type="SUPFAM" id="SSF46785">
    <property type="entry name" value="Winged helix' DNA-binding domain"/>
    <property type="match status" value="1"/>
</dbReference>